<accession>A0A0G4KBP0</accession>
<dbReference type="Pfam" id="PF00902">
    <property type="entry name" value="TatC"/>
    <property type="match status" value="1"/>
</dbReference>
<dbReference type="EMBL" id="LN833431">
    <property type="protein sequence ID" value="CRF40129.1"/>
    <property type="molecule type" value="Genomic_DNA"/>
</dbReference>
<evidence type="ECO:0000256" key="3">
    <source>
        <dbReference type="ARBA" id="ARBA00022692"/>
    </source>
</evidence>
<feature type="transmembrane region" description="Helical" evidence="6">
    <location>
        <begin position="219"/>
        <end position="239"/>
    </location>
</feature>
<dbReference type="GO" id="GO:0043953">
    <property type="term" value="P:protein transport by the Tat complex"/>
    <property type="evidence" value="ECO:0007669"/>
    <property type="project" value="TreeGrafter"/>
</dbReference>
<evidence type="ECO:0000256" key="2">
    <source>
        <dbReference type="ARBA" id="ARBA00008882"/>
    </source>
</evidence>
<keyword evidence="3 6" id="KW-0812">Transmembrane</keyword>
<dbReference type="GO" id="GO:0033281">
    <property type="term" value="C:TAT protein transport complex"/>
    <property type="evidence" value="ECO:0007669"/>
    <property type="project" value="TreeGrafter"/>
</dbReference>
<dbReference type="InterPro" id="IPR002033">
    <property type="entry name" value="TatC"/>
</dbReference>
<comment type="subcellular location">
    <subcellularLocation>
        <location evidence="1">Membrane</location>
        <topology evidence="1">Multi-pass membrane protein</topology>
    </subcellularLocation>
</comment>
<dbReference type="InterPro" id="IPR019820">
    <property type="entry name" value="Sec-indep_translocase_CS"/>
</dbReference>
<dbReference type="PANTHER" id="PTHR30371:SF0">
    <property type="entry name" value="SEC-INDEPENDENT PROTEIN TRANSLOCASE PROTEIN TATC, CHLOROPLASTIC-RELATED"/>
    <property type="match status" value="1"/>
</dbReference>
<proteinExistence type="inferred from homology"/>
<keyword evidence="5 6" id="KW-0472">Membrane</keyword>
<comment type="similarity">
    <text evidence="2">Belongs to the TatC family.</text>
</comment>
<evidence type="ECO:0000256" key="5">
    <source>
        <dbReference type="ARBA" id="ARBA00023136"/>
    </source>
</evidence>
<evidence type="ECO:0000256" key="6">
    <source>
        <dbReference type="SAM" id="Phobius"/>
    </source>
</evidence>
<name>A0A0G4KBP0_9FLOR</name>
<evidence type="ECO:0000256" key="1">
    <source>
        <dbReference type="ARBA" id="ARBA00004141"/>
    </source>
</evidence>
<keyword evidence="7" id="KW-0934">Plastid</keyword>
<dbReference type="NCBIfam" id="TIGR00945">
    <property type="entry name" value="tatC"/>
    <property type="match status" value="1"/>
</dbReference>
<evidence type="ECO:0000313" key="7">
    <source>
        <dbReference type="EMBL" id="CRF40129.1"/>
    </source>
</evidence>
<feature type="transmembrane region" description="Helical" evidence="6">
    <location>
        <begin position="156"/>
        <end position="182"/>
    </location>
</feature>
<feature type="transmembrane region" description="Helical" evidence="6">
    <location>
        <begin position="69"/>
        <end position="97"/>
    </location>
</feature>
<sequence>MKKTNYNKKDKSYMPIIEHFTELRERILVSLLVFIVTLTISITYSKQITFVLQEPATGIKFLQLAPGEYLFVSIKIGVYSALLASSPFSLYQILLFILPGLTKKESSYIIPISIGSIILFFCGIIFGYKILIPITLKFLINYGSDIVEPIWSFEEYFNFIIVLLFSVGVSFQIPILQIILGITNIINKERMLQSWKYIAFIATIIGAIITPSTDPITQSLMTMIILLLYFSGILTLTVIQK</sequence>
<feature type="transmembrane region" description="Helical" evidence="6">
    <location>
        <begin position="194"/>
        <end position="213"/>
    </location>
</feature>
<dbReference type="Proteomes" id="UP000307987">
    <property type="component" value="Plastid JFC0032_plastid"/>
</dbReference>
<protein>
    <submittedName>
        <fullName evidence="7">Sec-independent protein translocase component TatC</fullName>
    </submittedName>
</protein>
<dbReference type="GO" id="GO:0009977">
    <property type="term" value="F:proton motive force dependent protein transmembrane transporter activity"/>
    <property type="evidence" value="ECO:0007669"/>
    <property type="project" value="TreeGrafter"/>
</dbReference>
<gene>
    <name evidence="7" type="primary">tatC</name>
</gene>
<evidence type="ECO:0000256" key="4">
    <source>
        <dbReference type="ARBA" id="ARBA00022989"/>
    </source>
</evidence>
<geneLocation type="plastid" evidence="7"/>
<dbReference type="HAMAP" id="MF_00902">
    <property type="entry name" value="TatC"/>
    <property type="match status" value="1"/>
</dbReference>
<reference evidence="8" key="1">
    <citation type="journal article" date="2017" name="BMC Genomics">
        <title>Complete chloroplast genome of Gracilaria firma (Gracilariaceae, Rhodophyta), with discussion on the use of chloroplast phylogenomics in the subclass Rhodymeniophycidae.</title>
        <authorList>
            <person name="Ng P.K."/>
            <person name="Lin S.M."/>
            <person name="Lim P.E."/>
            <person name="Liu L.C."/>
            <person name="Chen C.M."/>
            <person name="Pai T.W."/>
        </authorList>
    </citation>
    <scope>NUCLEOTIDE SEQUENCE [LARGE SCALE GENOMIC DNA]</scope>
</reference>
<dbReference type="PRINTS" id="PR01840">
    <property type="entry name" value="TATCFAMILY"/>
</dbReference>
<organism evidence="7 8">
    <name type="scientific">Laurencia snackeyi</name>
    <dbReference type="NCBI Taxonomy" id="1858662"/>
    <lineage>
        <taxon>Eukaryota</taxon>
        <taxon>Rhodophyta</taxon>
        <taxon>Florideophyceae</taxon>
        <taxon>Rhodymeniophycidae</taxon>
        <taxon>Ceramiales</taxon>
        <taxon>Rhodomelaceae</taxon>
        <taxon>Laurencieae</taxon>
        <taxon>Laurencia</taxon>
    </lineage>
</organism>
<dbReference type="PANTHER" id="PTHR30371">
    <property type="entry name" value="SEC-INDEPENDENT PROTEIN TRANSLOCASE PROTEIN TATC"/>
    <property type="match status" value="1"/>
</dbReference>
<dbReference type="AlphaFoldDB" id="A0A0G4KBP0"/>
<evidence type="ECO:0000313" key="8">
    <source>
        <dbReference type="Proteomes" id="UP000307987"/>
    </source>
</evidence>
<feature type="transmembrane region" description="Helical" evidence="6">
    <location>
        <begin position="109"/>
        <end position="136"/>
    </location>
</feature>
<dbReference type="GO" id="GO:0065002">
    <property type="term" value="P:intracellular protein transmembrane transport"/>
    <property type="evidence" value="ECO:0007669"/>
    <property type="project" value="TreeGrafter"/>
</dbReference>
<dbReference type="PROSITE" id="PS01218">
    <property type="entry name" value="TATC"/>
    <property type="match status" value="1"/>
</dbReference>
<keyword evidence="4 6" id="KW-1133">Transmembrane helix</keyword>